<sequence length="201" mass="23811">MDGARTYISSTKKNATKALIVLDRFHSSQKANDALDQVRKDELRKARKYKDSELIALTSCKQRFILLKKKNNLSKRQSLTLNKLCEINQPIYKGLLLKESFLQVYDFETIEEAEAHLYEWIDQELFSGLESFFELACSVLDKMEYILNWYKKRISSAISEGFNNKIKRLKRMAYGYRDIDYFLLKIHQHCGYLNPRRFQLN</sequence>
<evidence type="ECO:0000313" key="2">
    <source>
        <dbReference type="EMBL" id="VAX38115.1"/>
    </source>
</evidence>
<dbReference type="InterPro" id="IPR047951">
    <property type="entry name" value="Transpos_ISL3"/>
</dbReference>
<feature type="domain" description="Transposase IS204/IS1001/IS1096/IS1165 DDE" evidence="1">
    <location>
        <begin position="1"/>
        <end position="186"/>
    </location>
</feature>
<dbReference type="AlphaFoldDB" id="A0A3B1DZQ4"/>
<dbReference type="Pfam" id="PF01610">
    <property type="entry name" value="DDE_Tnp_ISL3"/>
    <property type="match status" value="1"/>
</dbReference>
<dbReference type="PANTHER" id="PTHR33498:SF1">
    <property type="entry name" value="TRANSPOSASE FOR INSERTION SEQUENCE ELEMENT IS1557"/>
    <property type="match status" value="1"/>
</dbReference>
<gene>
    <name evidence="2" type="ORF">MNBD_UNCLBAC01-1365</name>
</gene>
<evidence type="ECO:0000259" key="1">
    <source>
        <dbReference type="Pfam" id="PF01610"/>
    </source>
</evidence>
<reference evidence="2" key="1">
    <citation type="submission" date="2018-06" db="EMBL/GenBank/DDBJ databases">
        <authorList>
            <person name="Zhirakovskaya E."/>
        </authorList>
    </citation>
    <scope>NUCLEOTIDE SEQUENCE</scope>
</reference>
<organism evidence="2">
    <name type="scientific">hydrothermal vent metagenome</name>
    <dbReference type="NCBI Taxonomy" id="652676"/>
    <lineage>
        <taxon>unclassified sequences</taxon>
        <taxon>metagenomes</taxon>
        <taxon>ecological metagenomes</taxon>
    </lineage>
</organism>
<name>A0A3B1DZQ4_9ZZZZ</name>
<dbReference type="InterPro" id="IPR002560">
    <property type="entry name" value="Transposase_DDE"/>
</dbReference>
<protein>
    <submittedName>
        <fullName evidence="2">Mobile element protein</fullName>
    </submittedName>
</protein>
<dbReference type="PANTHER" id="PTHR33498">
    <property type="entry name" value="TRANSPOSASE FOR INSERTION SEQUENCE ELEMENT IS1557"/>
    <property type="match status" value="1"/>
</dbReference>
<accession>A0A3B1DZQ4</accession>
<proteinExistence type="predicted"/>
<dbReference type="EMBL" id="UOGJ01000150">
    <property type="protein sequence ID" value="VAX38115.1"/>
    <property type="molecule type" value="Genomic_DNA"/>
</dbReference>